<dbReference type="GO" id="GO:0005840">
    <property type="term" value="C:ribosome"/>
    <property type="evidence" value="ECO:0007669"/>
    <property type="project" value="UniProtKB-KW"/>
</dbReference>
<comment type="caution">
    <text evidence="9">The sequence shown here is derived from an EMBL/GenBank/DDBJ whole genome shotgun (WGS) entry which is preliminary data.</text>
</comment>
<dbReference type="RefSeq" id="WP_041848936.1">
    <property type="nucleotide sequence ID" value="NZ_KL503802.1"/>
</dbReference>
<sequence>MGFDVVFVIALVVMVIVFVQLRNVLGKRTGFERPPFNPYSGHSTKQVETDTTGDIVSFPQQINAQKGDFSDIDAIAPKGSALNDGLRAIRQADSSFSPQFFINGVQVAYEMIMTAFAQGNRDQLKELLSQNVFESFCEAIEQREKRNERIQFTFVGINKVEFISAGMQKREELLTVRIVSEIISVTYNEQEERIDGDPETIVEIRDVWTFVRDSVSKNPNWKLFATEDES</sequence>
<organism evidence="9 10">
    <name type="scientific">Bartonella bacilliformis Ver097</name>
    <dbReference type="NCBI Taxonomy" id="1293911"/>
    <lineage>
        <taxon>Bacteria</taxon>
        <taxon>Pseudomonadati</taxon>
        <taxon>Pseudomonadota</taxon>
        <taxon>Alphaproteobacteria</taxon>
        <taxon>Hyphomicrobiales</taxon>
        <taxon>Bartonellaceae</taxon>
        <taxon>Bartonella</taxon>
    </lineage>
</organism>
<dbReference type="GO" id="GO:1990904">
    <property type="term" value="C:ribonucleoprotein complex"/>
    <property type="evidence" value="ECO:0007669"/>
    <property type="project" value="UniProtKB-KW"/>
</dbReference>
<dbReference type="PANTHER" id="PTHR28554:SF1">
    <property type="entry name" value="LARGE RIBOSOMAL SUBUNIT PROTEIN ML45"/>
    <property type="match status" value="1"/>
</dbReference>
<keyword evidence="7" id="KW-1133">Transmembrane helix</keyword>
<dbReference type="NCBIfam" id="NF033779">
    <property type="entry name" value="Tim44_TimA_adap"/>
    <property type="match status" value="1"/>
</dbReference>
<dbReference type="PANTHER" id="PTHR28554">
    <property type="entry name" value="39S RIBOSOMAL PROTEIN L45, MITOCHONDRIAL"/>
    <property type="match status" value="1"/>
</dbReference>
<feature type="domain" description="Tim44-like" evidence="8">
    <location>
        <begin position="82"/>
        <end position="228"/>
    </location>
</feature>
<dbReference type="InterPro" id="IPR016985">
    <property type="entry name" value="UCP031890_Tim44-rel"/>
</dbReference>
<dbReference type="AlphaFoldDB" id="A0A072RI91"/>
<dbReference type="PATRIC" id="fig|1293911.3.peg.140"/>
<protein>
    <recommendedName>
        <fullName evidence="5">Large ribosomal subunit protein mL45</fullName>
    </recommendedName>
    <alternativeName>
        <fullName evidence="6">39S ribosomal protein L45, mitochondrial</fullName>
    </alternativeName>
</protein>
<dbReference type="Proteomes" id="UP000031740">
    <property type="component" value="Unassembled WGS sequence"/>
</dbReference>
<keyword evidence="7" id="KW-0472">Membrane</keyword>
<name>A0A072RI91_BARBA</name>
<accession>A0A072RI91</accession>
<comment type="similarity">
    <text evidence="4">Belongs to the mitochondrion-specific ribosomal protein mL45 family.</text>
</comment>
<evidence type="ECO:0000256" key="6">
    <source>
        <dbReference type="ARBA" id="ARBA00043031"/>
    </source>
</evidence>
<evidence type="ECO:0000259" key="8">
    <source>
        <dbReference type="SMART" id="SM00978"/>
    </source>
</evidence>
<evidence type="ECO:0000256" key="2">
    <source>
        <dbReference type="ARBA" id="ARBA00022980"/>
    </source>
</evidence>
<evidence type="ECO:0000256" key="1">
    <source>
        <dbReference type="ARBA" id="ARBA00022946"/>
    </source>
</evidence>
<keyword evidence="3" id="KW-0687">Ribonucleoprotein</keyword>
<evidence type="ECO:0000256" key="4">
    <source>
        <dbReference type="ARBA" id="ARBA00038073"/>
    </source>
</evidence>
<dbReference type="InterPro" id="IPR007379">
    <property type="entry name" value="Tim44-like_dom"/>
</dbReference>
<dbReference type="PIRSF" id="PIRSF031890">
    <property type="entry name" value="UCP031890_transporter_Tim44"/>
    <property type="match status" value="1"/>
</dbReference>
<dbReference type="Pfam" id="PF04280">
    <property type="entry name" value="Tim44"/>
    <property type="match status" value="1"/>
</dbReference>
<evidence type="ECO:0000256" key="5">
    <source>
        <dbReference type="ARBA" id="ARBA00039448"/>
    </source>
</evidence>
<dbReference type="InterPro" id="IPR051975">
    <property type="entry name" value="mtLSU_mL45"/>
</dbReference>
<dbReference type="EMBL" id="ASIV01000001">
    <property type="protein sequence ID" value="KEG21189.1"/>
    <property type="molecule type" value="Genomic_DNA"/>
</dbReference>
<keyword evidence="7" id="KW-0812">Transmembrane</keyword>
<dbReference type="Gene3D" id="3.10.450.240">
    <property type="match status" value="1"/>
</dbReference>
<evidence type="ECO:0000313" key="9">
    <source>
        <dbReference type="EMBL" id="KEG21189.1"/>
    </source>
</evidence>
<dbReference type="SMART" id="SM00978">
    <property type="entry name" value="Tim44"/>
    <property type="match status" value="1"/>
</dbReference>
<dbReference type="SUPFAM" id="SSF54427">
    <property type="entry name" value="NTF2-like"/>
    <property type="match status" value="1"/>
</dbReference>
<evidence type="ECO:0000313" key="10">
    <source>
        <dbReference type="Proteomes" id="UP000031740"/>
    </source>
</evidence>
<dbReference type="HOGENOM" id="CLU_086329_1_1_5"/>
<keyword evidence="2" id="KW-0689">Ribosomal protein</keyword>
<dbReference type="STRING" id="1293911.H710_00136"/>
<reference evidence="9 10" key="1">
    <citation type="submission" date="2013-04" db="EMBL/GenBank/DDBJ databases">
        <title>The Genome Sequence of Bartonella bacilliformis Ver097.</title>
        <authorList>
            <consortium name="The Broad Institute Genomics Platform"/>
            <consortium name="The Broad Institute Genome Sequencing Center for Infectious Disease"/>
            <person name="Feldgarden M."/>
            <person name="Kirby J."/>
            <person name="Birtles R."/>
            <person name="Dasch G."/>
            <person name="Hendrix L."/>
            <person name="Koehler J."/>
            <person name="Walker B."/>
            <person name="Young S.K."/>
            <person name="Zeng Q."/>
            <person name="Gargeya S."/>
            <person name="Fitzgerald M."/>
            <person name="Haas B."/>
            <person name="Abouelleil A."/>
            <person name="Allen A.W."/>
            <person name="Alvarado L."/>
            <person name="Arachchi H.M."/>
            <person name="Berlin A.M."/>
            <person name="Chapman S.B."/>
            <person name="Gainer-Dewar J."/>
            <person name="Goldberg J."/>
            <person name="Griggs A."/>
            <person name="Gujja S."/>
            <person name="Hansen M."/>
            <person name="Howarth C."/>
            <person name="Imamovic A."/>
            <person name="Ireland A."/>
            <person name="Larimer J."/>
            <person name="McCowan C."/>
            <person name="Murphy C."/>
            <person name="Pearson M."/>
            <person name="Poon T.W."/>
            <person name="Priest M."/>
            <person name="Roberts A."/>
            <person name="Saif S."/>
            <person name="Shea T."/>
            <person name="Sisk P."/>
            <person name="Sykes S."/>
            <person name="Wortman J."/>
            <person name="Nusbaum C."/>
            <person name="Birren B."/>
        </authorList>
    </citation>
    <scope>NUCLEOTIDE SEQUENCE [LARGE SCALE GENOMIC DNA]</scope>
    <source>
        <strain evidence="9 10">Ver097</strain>
    </source>
</reference>
<gene>
    <name evidence="9" type="ORF">H710_00136</name>
</gene>
<dbReference type="InterPro" id="IPR032710">
    <property type="entry name" value="NTF2-like_dom_sf"/>
</dbReference>
<feature type="transmembrane region" description="Helical" evidence="7">
    <location>
        <begin position="6"/>
        <end position="25"/>
    </location>
</feature>
<proteinExistence type="inferred from homology"/>
<evidence type="ECO:0000256" key="3">
    <source>
        <dbReference type="ARBA" id="ARBA00023274"/>
    </source>
</evidence>
<evidence type="ECO:0000256" key="7">
    <source>
        <dbReference type="SAM" id="Phobius"/>
    </source>
</evidence>
<keyword evidence="1" id="KW-0809">Transit peptide</keyword>